<feature type="transmembrane region" description="Helical" evidence="8">
    <location>
        <begin position="7"/>
        <end position="30"/>
    </location>
</feature>
<dbReference type="EMBL" id="DVLY01000062">
    <property type="protein sequence ID" value="HIT97720.1"/>
    <property type="molecule type" value="Genomic_DNA"/>
</dbReference>
<evidence type="ECO:0000256" key="6">
    <source>
        <dbReference type="ARBA" id="ARBA00022777"/>
    </source>
</evidence>
<evidence type="ECO:0000256" key="3">
    <source>
        <dbReference type="ARBA" id="ARBA00022553"/>
    </source>
</evidence>
<feature type="transmembrane region" description="Helical" evidence="8">
    <location>
        <begin position="137"/>
        <end position="160"/>
    </location>
</feature>
<comment type="catalytic activity">
    <reaction evidence="1">
        <text>ATP + protein L-histidine = ADP + protein N-phospho-L-histidine.</text>
        <dbReference type="EC" id="2.7.13.3"/>
    </reaction>
</comment>
<evidence type="ECO:0000313" key="11">
    <source>
        <dbReference type="Proteomes" id="UP000824161"/>
    </source>
</evidence>
<dbReference type="Pfam" id="PF00512">
    <property type="entry name" value="HisKA"/>
    <property type="match status" value="1"/>
</dbReference>
<dbReference type="PANTHER" id="PTHR45436">
    <property type="entry name" value="SENSOR HISTIDINE KINASE YKOH"/>
    <property type="match status" value="1"/>
</dbReference>
<comment type="caution">
    <text evidence="10">The sequence shown here is derived from an EMBL/GenBank/DDBJ whole genome shotgun (WGS) entry which is preliminary data.</text>
</comment>
<evidence type="ECO:0000256" key="5">
    <source>
        <dbReference type="ARBA" id="ARBA00022692"/>
    </source>
</evidence>
<dbReference type="PROSITE" id="PS50109">
    <property type="entry name" value="HIS_KIN"/>
    <property type="match status" value="1"/>
</dbReference>
<evidence type="ECO:0000256" key="7">
    <source>
        <dbReference type="ARBA" id="ARBA00022989"/>
    </source>
</evidence>
<dbReference type="InterPro" id="IPR003661">
    <property type="entry name" value="HisK_dim/P_dom"/>
</dbReference>
<dbReference type="InterPro" id="IPR005467">
    <property type="entry name" value="His_kinase_dom"/>
</dbReference>
<protein>
    <recommendedName>
        <fullName evidence="2">histidine kinase</fullName>
        <ecNumber evidence="2">2.7.13.3</ecNumber>
    </recommendedName>
</protein>
<dbReference type="Pfam" id="PF02518">
    <property type="entry name" value="HATPase_c"/>
    <property type="match status" value="1"/>
</dbReference>
<evidence type="ECO:0000256" key="8">
    <source>
        <dbReference type="SAM" id="Phobius"/>
    </source>
</evidence>
<dbReference type="EC" id="2.7.13.3" evidence="2"/>
<dbReference type="PANTHER" id="PTHR45436:SF5">
    <property type="entry name" value="SENSOR HISTIDINE KINASE TRCS"/>
    <property type="match status" value="1"/>
</dbReference>
<dbReference type="SMART" id="SM00387">
    <property type="entry name" value="HATPase_c"/>
    <property type="match status" value="1"/>
</dbReference>
<sequence length="423" mass="48334">MKLIFRIALRLSAALLPLLALWAGLFYYALMGQIRDETDDALWDYSELVILRMLGGERLPQLNEGSNNSYSITPVDSLYAATHPRLEYYDAEVYIPEKEETEPARVMTTLFQDEDGLYYELKVATPTFEKDDLLATIFGWVVFLYLVLLVTVIGITILVFQRSMRPLYDLLEWLDDYLPGGKNRPVPNRTRIEEFRRLNLAAQQAVDRSEALYQQQKQFIGNASHELQTPLAVLSGRMEWLLDHTELTEEQMGEVLQMQRTLKHLSRLNKTLLLLTKIDNRQFPESTTVDIAALVREQQELYGEIFSARDIHWSVSLPESFPVRMNKSLASVLVTNLMKNACLHSEPGAEVQVRLENRTLTVSNPGAAPLDQEQVFKRFYQGAKKEGSNGLGLALVKAVADYYGLSIAYRFLEGRHCFSVSWP</sequence>
<dbReference type="Proteomes" id="UP000824161">
    <property type="component" value="Unassembled WGS sequence"/>
</dbReference>
<dbReference type="InterPro" id="IPR036890">
    <property type="entry name" value="HATPase_C_sf"/>
</dbReference>
<dbReference type="InterPro" id="IPR003594">
    <property type="entry name" value="HATPase_dom"/>
</dbReference>
<dbReference type="Gene3D" id="1.10.287.130">
    <property type="match status" value="1"/>
</dbReference>
<feature type="domain" description="Histidine kinase" evidence="9">
    <location>
        <begin position="222"/>
        <end position="423"/>
    </location>
</feature>
<accession>A0A9D1H8R0</accession>
<dbReference type="InterPro" id="IPR050428">
    <property type="entry name" value="TCS_sensor_his_kinase"/>
</dbReference>
<evidence type="ECO:0000313" key="10">
    <source>
        <dbReference type="EMBL" id="HIT97720.1"/>
    </source>
</evidence>
<keyword evidence="8" id="KW-0472">Membrane</keyword>
<proteinExistence type="predicted"/>
<dbReference type="AlphaFoldDB" id="A0A9D1H8R0"/>
<evidence type="ECO:0000256" key="2">
    <source>
        <dbReference type="ARBA" id="ARBA00012438"/>
    </source>
</evidence>
<dbReference type="SMART" id="SM00388">
    <property type="entry name" value="HisKA"/>
    <property type="match status" value="1"/>
</dbReference>
<dbReference type="Gene3D" id="3.30.565.10">
    <property type="entry name" value="Histidine kinase-like ATPase, C-terminal domain"/>
    <property type="match status" value="1"/>
</dbReference>
<dbReference type="GO" id="GO:0005886">
    <property type="term" value="C:plasma membrane"/>
    <property type="evidence" value="ECO:0007669"/>
    <property type="project" value="TreeGrafter"/>
</dbReference>
<evidence type="ECO:0000256" key="4">
    <source>
        <dbReference type="ARBA" id="ARBA00022679"/>
    </source>
</evidence>
<dbReference type="SUPFAM" id="SSF55874">
    <property type="entry name" value="ATPase domain of HSP90 chaperone/DNA topoisomerase II/histidine kinase"/>
    <property type="match status" value="1"/>
</dbReference>
<dbReference type="SUPFAM" id="SSF47384">
    <property type="entry name" value="Homodimeric domain of signal transducing histidine kinase"/>
    <property type="match status" value="1"/>
</dbReference>
<keyword evidence="6 10" id="KW-0418">Kinase</keyword>
<keyword evidence="4" id="KW-0808">Transferase</keyword>
<keyword evidence="5 8" id="KW-0812">Transmembrane</keyword>
<dbReference type="InterPro" id="IPR036097">
    <property type="entry name" value="HisK_dim/P_sf"/>
</dbReference>
<gene>
    <name evidence="10" type="ORF">IAC44_02680</name>
</gene>
<evidence type="ECO:0000256" key="1">
    <source>
        <dbReference type="ARBA" id="ARBA00000085"/>
    </source>
</evidence>
<evidence type="ECO:0000259" key="9">
    <source>
        <dbReference type="PROSITE" id="PS50109"/>
    </source>
</evidence>
<name>A0A9D1H8R0_9FLAO</name>
<dbReference type="GO" id="GO:0000155">
    <property type="term" value="F:phosphorelay sensor kinase activity"/>
    <property type="evidence" value="ECO:0007669"/>
    <property type="project" value="InterPro"/>
</dbReference>
<reference evidence="10" key="1">
    <citation type="submission" date="2020-10" db="EMBL/GenBank/DDBJ databases">
        <authorList>
            <person name="Gilroy R."/>
        </authorList>
    </citation>
    <scope>NUCLEOTIDE SEQUENCE</scope>
    <source>
        <strain evidence="10">1383</strain>
    </source>
</reference>
<dbReference type="CDD" id="cd00082">
    <property type="entry name" value="HisKA"/>
    <property type="match status" value="1"/>
</dbReference>
<keyword evidence="7 8" id="KW-1133">Transmembrane helix</keyword>
<keyword evidence="3" id="KW-0597">Phosphoprotein</keyword>
<organism evidence="10 11">
    <name type="scientific">Candidatus Merdimorpha stercoravium</name>
    <dbReference type="NCBI Taxonomy" id="2840863"/>
    <lineage>
        <taxon>Bacteria</taxon>
        <taxon>Pseudomonadati</taxon>
        <taxon>Bacteroidota</taxon>
        <taxon>Flavobacteriia</taxon>
        <taxon>Flavobacteriales</taxon>
        <taxon>Candidatus Merdimorpha</taxon>
    </lineage>
</organism>
<reference evidence="10" key="2">
    <citation type="journal article" date="2021" name="PeerJ">
        <title>Extensive microbial diversity within the chicken gut microbiome revealed by metagenomics and culture.</title>
        <authorList>
            <person name="Gilroy R."/>
            <person name="Ravi A."/>
            <person name="Getino M."/>
            <person name="Pursley I."/>
            <person name="Horton D.L."/>
            <person name="Alikhan N.F."/>
            <person name="Baker D."/>
            <person name="Gharbi K."/>
            <person name="Hall N."/>
            <person name="Watson M."/>
            <person name="Adriaenssens E.M."/>
            <person name="Foster-Nyarko E."/>
            <person name="Jarju S."/>
            <person name="Secka A."/>
            <person name="Antonio M."/>
            <person name="Oren A."/>
            <person name="Chaudhuri R.R."/>
            <person name="La Ragione R."/>
            <person name="Hildebrand F."/>
            <person name="Pallen M.J."/>
        </authorList>
    </citation>
    <scope>NUCLEOTIDE SEQUENCE</scope>
    <source>
        <strain evidence="10">1383</strain>
    </source>
</reference>